<feature type="transmembrane region" description="Helical" evidence="4">
    <location>
        <begin position="124"/>
        <end position="141"/>
    </location>
</feature>
<feature type="domain" description="4Fe-4S ferredoxin-type" evidence="5">
    <location>
        <begin position="161"/>
        <end position="197"/>
    </location>
</feature>
<reference evidence="6 7" key="1">
    <citation type="submission" date="2017-01" db="EMBL/GenBank/DDBJ databases">
        <title>Genome sequencing of Rhodoferax fermentans JCM 7819.</title>
        <authorList>
            <person name="Kim Y.J."/>
            <person name="Farh M.E.-A."/>
            <person name="Yang D.-C."/>
        </authorList>
    </citation>
    <scope>NUCLEOTIDE SEQUENCE [LARGE SCALE GENOMIC DNA]</scope>
    <source>
        <strain evidence="6 7">JCM 7819</strain>
    </source>
</reference>
<dbReference type="STRING" id="28066.RF819_14025"/>
<dbReference type="AlphaFoldDB" id="A0A1T1AYN5"/>
<feature type="transmembrane region" description="Helical" evidence="4">
    <location>
        <begin position="385"/>
        <end position="404"/>
    </location>
</feature>
<accession>A0A1T1AYN5</accession>
<feature type="transmembrane region" description="Helical" evidence="4">
    <location>
        <begin position="78"/>
        <end position="103"/>
    </location>
</feature>
<dbReference type="PANTHER" id="PTHR30224">
    <property type="entry name" value="ELECTRON TRANSPORT PROTEIN"/>
    <property type="match status" value="1"/>
</dbReference>
<proteinExistence type="predicted"/>
<evidence type="ECO:0000256" key="3">
    <source>
        <dbReference type="ARBA" id="ARBA00023136"/>
    </source>
</evidence>
<feature type="domain" description="4Fe-4S ferredoxin-type" evidence="5">
    <location>
        <begin position="79"/>
        <end position="116"/>
    </location>
</feature>
<feature type="transmembrane region" description="Helical" evidence="4">
    <location>
        <begin position="338"/>
        <end position="364"/>
    </location>
</feature>
<evidence type="ECO:0000313" key="7">
    <source>
        <dbReference type="Proteomes" id="UP000190750"/>
    </source>
</evidence>
<feature type="transmembrane region" description="Helical" evidence="4">
    <location>
        <begin position="424"/>
        <end position="441"/>
    </location>
</feature>
<keyword evidence="4" id="KW-1133">Transmembrane helix</keyword>
<feature type="transmembrane region" description="Helical" evidence="4">
    <location>
        <begin position="273"/>
        <end position="292"/>
    </location>
</feature>
<dbReference type="EMBL" id="MTJN01000002">
    <property type="protein sequence ID" value="OOV09147.1"/>
    <property type="molecule type" value="Genomic_DNA"/>
</dbReference>
<dbReference type="Pfam" id="PF12801">
    <property type="entry name" value="Fer4_5"/>
    <property type="match status" value="2"/>
</dbReference>
<evidence type="ECO:0000256" key="4">
    <source>
        <dbReference type="SAM" id="Phobius"/>
    </source>
</evidence>
<organism evidence="6 7">
    <name type="scientific">Rhodoferax fermentans</name>
    <dbReference type="NCBI Taxonomy" id="28066"/>
    <lineage>
        <taxon>Bacteria</taxon>
        <taxon>Pseudomonadati</taxon>
        <taxon>Pseudomonadota</taxon>
        <taxon>Betaproteobacteria</taxon>
        <taxon>Burkholderiales</taxon>
        <taxon>Comamonadaceae</taxon>
        <taxon>Rhodoferax</taxon>
    </lineage>
</organism>
<evidence type="ECO:0000259" key="5">
    <source>
        <dbReference type="Pfam" id="PF12801"/>
    </source>
</evidence>
<dbReference type="SUPFAM" id="SSF54862">
    <property type="entry name" value="4Fe-4S ferredoxins"/>
    <property type="match status" value="1"/>
</dbReference>
<name>A0A1T1AYN5_RHOFE</name>
<keyword evidence="2" id="KW-1003">Cell membrane</keyword>
<dbReference type="InterPro" id="IPR052378">
    <property type="entry name" value="NosR_regulator"/>
</dbReference>
<comment type="subcellular location">
    <subcellularLocation>
        <location evidence="1">Cell membrane</location>
    </subcellularLocation>
</comment>
<keyword evidence="4" id="KW-0812">Transmembrane</keyword>
<feature type="transmembrane region" description="Helical" evidence="4">
    <location>
        <begin position="37"/>
        <end position="58"/>
    </location>
</feature>
<evidence type="ECO:0000256" key="1">
    <source>
        <dbReference type="ARBA" id="ARBA00004236"/>
    </source>
</evidence>
<feature type="transmembrane region" description="Helical" evidence="4">
    <location>
        <begin position="153"/>
        <end position="173"/>
    </location>
</feature>
<comment type="caution">
    <text evidence="6">The sequence shown here is derived from an EMBL/GenBank/DDBJ whole genome shotgun (WGS) entry which is preliminary data.</text>
</comment>
<keyword evidence="3 4" id="KW-0472">Membrane</keyword>
<dbReference type="PANTHER" id="PTHR30224:SF4">
    <property type="entry name" value="ELECTRON TRANSPORT PROTEIN YCCM-RELATED"/>
    <property type="match status" value="1"/>
</dbReference>
<evidence type="ECO:0000256" key="2">
    <source>
        <dbReference type="ARBA" id="ARBA00022475"/>
    </source>
</evidence>
<dbReference type="InterPro" id="IPR017896">
    <property type="entry name" value="4Fe4S_Fe-S-bd"/>
</dbReference>
<feature type="transmembrane region" description="Helical" evidence="4">
    <location>
        <begin position="453"/>
        <end position="472"/>
    </location>
</feature>
<dbReference type="GO" id="GO:0005886">
    <property type="term" value="C:plasma membrane"/>
    <property type="evidence" value="ECO:0007669"/>
    <property type="project" value="UniProtKB-SubCell"/>
</dbReference>
<evidence type="ECO:0000313" key="6">
    <source>
        <dbReference type="EMBL" id="OOV09147.1"/>
    </source>
</evidence>
<protein>
    <submittedName>
        <fullName evidence="6">Ferredoxin</fullName>
    </submittedName>
</protein>
<gene>
    <name evidence="6" type="ORF">RF819_14025</name>
</gene>
<dbReference type="Proteomes" id="UP000190750">
    <property type="component" value="Unassembled WGS sequence"/>
</dbReference>
<keyword evidence="7" id="KW-1185">Reference proteome</keyword>
<sequence>MIPILPIADHAAEDRPKPVKPIRDAVEGFFVRHRHQLVWVHTAAFVAFVAIIVLPLFLSEAPDTATPFTHFTTFANYVMWGLWFPLVFLSVIFTGRSWCGLFCPMGAASEWLNKIGPQRPIPAWLRWEGTPAVSFVLTTILGQTVGVRDHPEAAAEIFGGTMLAALLIGFFFGRNKRAWCRHLCPIGRLLGLYSRLGAIEFAPQVRRPGRDAYSQKGACPTMIDLVGKNESRHCIECFRCVNPTAKGSIRMEFRRPGVEIENIRDNRANPAEAWFLFLDTGVALGAFLWLVLPQYQFLRQRLGTWALEHDWTWLLETGPSWLVSVHPQRSEVFLWLDFFTISGFMVTWMIAVTALLAATTSAAAHLSGRVGGDGRFGRRFSELGYQYAPVAMVSLVIGLGAMLFDPIKFTPLGPVGVQLIKGGLYLMGVAWSVWLSQKILARQGVPASKRWLPILPGIAGSIVIGACWWPVIFGA</sequence>